<dbReference type="Proteomes" id="UP000029736">
    <property type="component" value="Unassembled WGS sequence"/>
</dbReference>
<evidence type="ECO:0000313" key="4">
    <source>
        <dbReference type="Proteomes" id="UP000029736"/>
    </source>
</evidence>
<evidence type="ECO:0000256" key="1">
    <source>
        <dbReference type="SAM" id="SignalP"/>
    </source>
</evidence>
<dbReference type="EMBL" id="JPOS01000039">
    <property type="protein sequence ID" value="KGE86890.1"/>
    <property type="molecule type" value="Genomic_DNA"/>
</dbReference>
<dbReference type="RefSeq" id="WP_044223419.1">
    <property type="nucleotide sequence ID" value="NZ_JBKAGJ010000009.1"/>
</dbReference>
<comment type="caution">
    <text evidence="3">The sequence shown here is derived from an EMBL/GenBank/DDBJ whole genome shotgun (WGS) entry which is preliminary data.</text>
</comment>
<dbReference type="AlphaFoldDB" id="A0A098S458"/>
<sequence length="573" mass="63670">MNRLLSFFLLLALGTGCSQSLSVDQFADTLIINGNIYTVDTLLPGAEAVALRGGRIIDVGSTADLMALRGDSTEVIDLQGRFMMPGFIEGHGHFSGLGYSLINLNFLHTSSWEEIVQMVAEAAAQAEPGEWIVGRGWHQEKWTETPSPSVLGYPYHDALSAVSADNPVMLRHASGHSLFANAKAMELAGVTAETPDPSGGEVVRDSRGKAIGVFEERAMSLINAAYDDYRAGLSEEAKTEEWYRAIELAEEECLKKGVTSFQDAGSKYFELERYEQMAEDGELDLRLWAMVRHSYDEMKDNLDGYPKIDIGNHYFTCRAIKSEVDGALGAFGAWLLRAYNDKKGFTGQNTTPIPEVKNIAQLAMDNDMQMCVHAIGDRANRVVLNIYEEQFSANPEKENLRWRIEHAQHLDTADIPRFREMGIIASMQGIHCTSDAPFVEKRLGRERSRLGAYPWRSLLDEGVIIANGTDAPVEDVDPLLSFYASVTRKRADNGFEFFPEQRMTREEAIHSYTLGNAYAGFEEDFKGSVTKGKAADFVVLSHDLVNCTDEAIPESKVLMTMVDGEVRYQAKDF</sequence>
<dbReference type="Pfam" id="PF07969">
    <property type="entry name" value="Amidohydro_3"/>
    <property type="match status" value="1"/>
</dbReference>
<dbReference type="Gene3D" id="2.30.40.10">
    <property type="entry name" value="Urease, subunit C, domain 1"/>
    <property type="match status" value="1"/>
</dbReference>
<evidence type="ECO:0000259" key="2">
    <source>
        <dbReference type="Pfam" id="PF07969"/>
    </source>
</evidence>
<dbReference type="Gene3D" id="3.20.20.140">
    <property type="entry name" value="Metal-dependent hydrolases"/>
    <property type="match status" value="1"/>
</dbReference>
<dbReference type="Gene3D" id="3.10.310.70">
    <property type="match status" value="1"/>
</dbReference>
<dbReference type="OrthoDB" id="9767366at2"/>
<feature type="signal peptide" evidence="1">
    <location>
        <begin position="1"/>
        <end position="20"/>
    </location>
</feature>
<keyword evidence="3" id="KW-0378">Hydrolase</keyword>
<dbReference type="PROSITE" id="PS51257">
    <property type="entry name" value="PROKAR_LIPOPROTEIN"/>
    <property type="match status" value="1"/>
</dbReference>
<dbReference type="PANTHER" id="PTHR22642:SF2">
    <property type="entry name" value="PROTEIN LONG AFTER FAR-RED 3"/>
    <property type="match status" value="1"/>
</dbReference>
<proteinExistence type="predicted"/>
<dbReference type="GO" id="GO:0016810">
    <property type="term" value="F:hydrolase activity, acting on carbon-nitrogen (but not peptide) bonds"/>
    <property type="evidence" value="ECO:0007669"/>
    <property type="project" value="InterPro"/>
</dbReference>
<organism evidence="3 4">
    <name type="scientific">Phaeodactylibacter xiamenensis</name>
    <dbReference type="NCBI Taxonomy" id="1524460"/>
    <lineage>
        <taxon>Bacteria</taxon>
        <taxon>Pseudomonadati</taxon>
        <taxon>Bacteroidota</taxon>
        <taxon>Saprospiria</taxon>
        <taxon>Saprospirales</taxon>
        <taxon>Haliscomenobacteraceae</taxon>
        <taxon>Phaeodactylibacter</taxon>
    </lineage>
</organism>
<dbReference type="InterPro" id="IPR013108">
    <property type="entry name" value="Amidohydro_3"/>
</dbReference>
<feature type="chain" id="PRO_5001947838" evidence="1">
    <location>
        <begin position="21"/>
        <end position="573"/>
    </location>
</feature>
<gene>
    <name evidence="3" type="ORF">IX84_17690</name>
</gene>
<dbReference type="SUPFAM" id="SSF51556">
    <property type="entry name" value="Metallo-dependent hydrolases"/>
    <property type="match status" value="1"/>
</dbReference>
<keyword evidence="1" id="KW-0732">Signal</keyword>
<dbReference type="InterPro" id="IPR011059">
    <property type="entry name" value="Metal-dep_hydrolase_composite"/>
</dbReference>
<dbReference type="SUPFAM" id="SSF51338">
    <property type="entry name" value="Composite domain of metallo-dependent hydrolases"/>
    <property type="match status" value="1"/>
</dbReference>
<feature type="domain" description="Amidohydrolase 3" evidence="2">
    <location>
        <begin position="74"/>
        <end position="568"/>
    </location>
</feature>
<dbReference type="CDD" id="cd01300">
    <property type="entry name" value="YtcJ_like"/>
    <property type="match status" value="1"/>
</dbReference>
<name>A0A098S458_9BACT</name>
<keyword evidence="4" id="KW-1185">Reference proteome</keyword>
<dbReference type="InterPro" id="IPR032466">
    <property type="entry name" value="Metal_Hydrolase"/>
</dbReference>
<evidence type="ECO:0000313" key="3">
    <source>
        <dbReference type="EMBL" id="KGE86890.1"/>
    </source>
</evidence>
<protein>
    <submittedName>
        <fullName evidence="3">Amidohydrolase</fullName>
    </submittedName>
</protein>
<dbReference type="InterPro" id="IPR033932">
    <property type="entry name" value="YtcJ-like"/>
</dbReference>
<accession>A0A098S458</accession>
<reference evidence="3 4" key="1">
    <citation type="journal article" date="2014" name="Int. J. Syst. Evol. Microbiol.">
        <title>Phaeodactylibacter xiamenensis gen. nov., sp. nov., a member of the family Saprospiraceae isolated from the marine alga Phaeodactylum tricornutum.</title>
        <authorList>
            <person name="Chen Z.Jr."/>
            <person name="Lei X."/>
            <person name="Lai Q."/>
            <person name="Li Y."/>
            <person name="Zhang B."/>
            <person name="Zhang J."/>
            <person name="Zhang H."/>
            <person name="Yang L."/>
            <person name="Zheng W."/>
            <person name="Tian Y."/>
            <person name="Yu Z."/>
            <person name="Xu H.Jr."/>
            <person name="Zheng T."/>
        </authorList>
    </citation>
    <scope>NUCLEOTIDE SEQUENCE [LARGE SCALE GENOMIC DNA]</scope>
    <source>
        <strain evidence="3 4">KD52</strain>
    </source>
</reference>
<dbReference type="PANTHER" id="PTHR22642">
    <property type="entry name" value="IMIDAZOLONEPROPIONASE"/>
    <property type="match status" value="1"/>
</dbReference>